<evidence type="ECO:0000256" key="5">
    <source>
        <dbReference type="SAM" id="Phobius"/>
    </source>
</evidence>
<comment type="catalytic activity">
    <reaction evidence="3">
        <text>[protein]-L-glutamate 5-O-methyl ester + H2O = L-glutamyl-[protein] + methanol + H(+)</text>
        <dbReference type="Rhea" id="RHEA:23236"/>
        <dbReference type="Rhea" id="RHEA-COMP:10208"/>
        <dbReference type="Rhea" id="RHEA-COMP:10311"/>
        <dbReference type="ChEBI" id="CHEBI:15377"/>
        <dbReference type="ChEBI" id="CHEBI:15378"/>
        <dbReference type="ChEBI" id="CHEBI:17790"/>
        <dbReference type="ChEBI" id="CHEBI:29973"/>
        <dbReference type="ChEBI" id="CHEBI:82795"/>
        <dbReference type="EC" id="3.1.1.61"/>
    </reaction>
</comment>
<feature type="active site" evidence="4">
    <location>
        <position position="18"/>
    </location>
</feature>
<feature type="domain" description="CheB-type methylesterase" evidence="6">
    <location>
        <begin position="6"/>
        <end position="185"/>
    </location>
</feature>
<dbReference type="PROSITE" id="PS50122">
    <property type="entry name" value="CHEB"/>
    <property type="match status" value="1"/>
</dbReference>
<accession>A0ABS1KDE9</accession>
<organism evidence="7 8">
    <name type="scientific">Flavobacterium tagetis</name>
    <dbReference type="NCBI Taxonomy" id="2801336"/>
    <lineage>
        <taxon>Bacteria</taxon>
        <taxon>Pseudomonadati</taxon>
        <taxon>Bacteroidota</taxon>
        <taxon>Flavobacteriia</taxon>
        <taxon>Flavobacteriales</taxon>
        <taxon>Flavobacteriaceae</taxon>
        <taxon>Flavobacterium</taxon>
    </lineage>
</organism>
<keyword evidence="4" id="KW-0145">Chemotaxis</keyword>
<dbReference type="InterPro" id="IPR035909">
    <property type="entry name" value="CheB_C"/>
</dbReference>
<feature type="active site" evidence="4">
    <location>
        <position position="45"/>
    </location>
</feature>
<keyword evidence="1 4" id="KW-0378">Hydrolase</keyword>
<feature type="transmembrane region" description="Helical" evidence="5">
    <location>
        <begin position="12"/>
        <end position="32"/>
    </location>
</feature>
<proteinExistence type="predicted"/>
<gene>
    <name evidence="7" type="ORF">JI750_11525</name>
</gene>
<dbReference type="CDD" id="cd16433">
    <property type="entry name" value="CheB"/>
    <property type="match status" value="1"/>
</dbReference>
<sequence>MEKNKRITNCKVVIIGGSAGSLQALLQILPFIEKPVSFAVVIVVHRKNSDEQTLEDLIALKSQIIVKEVEDKVKLETGFIYIAPSNYHLLFEKNETLSLDTSEKINYSRPSIDVSFESAAEIYGEHLVGILLSGSNSDGTVGLRAIQTAGGISVVQNPLSAEMPFMPNNAILHTAPDFVLSTEEILEFIKGINQEPAAD</sequence>
<dbReference type="Proteomes" id="UP000603728">
    <property type="component" value="Unassembled WGS sequence"/>
</dbReference>
<keyword evidence="5" id="KW-0812">Transmembrane</keyword>
<evidence type="ECO:0000256" key="2">
    <source>
        <dbReference type="ARBA" id="ARBA00039140"/>
    </source>
</evidence>
<evidence type="ECO:0000259" key="6">
    <source>
        <dbReference type="PROSITE" id="PS50122"/>
    </source>
</evidence>
<evidence type="ECO:0000256" key="1">
    <source>
        <dbReference type="ARBA" id="ARBA00022801"/>
    </source>
</evidence>
<protein>
    <recommendedName>
        <fullName evidence="2">protein-glutamate methylesterase</fullName>
        <ecNumber evidence="2">3.1.1.61</ecNumber>
    </recommendedName>
</protein>
<dbReference type="RefSeq" id="WP_202001704.1">
    <property type="nucleotide sequence ID" value="NZ_JAERSF010000002.1"/>
</dbReference>
<keyword evidence="5" id="KW-1133">Transmembrane helix</keyword>
<evidence type="ECO:0000313" key="8">
    <source>
        <dbReference type="Proteomes" id="UP000603728"/>
    </source>
</evidence>
<dbReference type="Gene3D" id="3.40.50.180">
    <property type="entry name" value="Methylesterase CheB, C-terminal domain"/>
    <property type="match status" value="1"/>
</dbReference>
<dbReference type="SUPFAM" id="SSF52738">
    <property type="entry name" value="Methylesterase CheB, C-terminal domain"/>
    <property type="match status" value="1"/>
</dbReference>
<dbReference type="PANTHER" id="PTHR42872">
    <property type="entry name" value="PROTEIN-GLUTAMATE METHYLESTERASE/PROTEIN-GLUTAMINE GLUTAMINASE"/>
    <property type="match status" value="1"/>
</dbReference>
<feature type="active site" evidence="4">
    <location>
        <position position="138"/>
    </location>
</feature>
<name>A0ABS1KDE9_9FLAO</name>
<dbReference type="Pfam" id="PF01339">
    <property type="entry name" value="CheB_methylest"/>
    <property type="match status" value="1"/>
</dbReference>
<keyword evidence="8" id="KW-1185">Reference proteome</keyword>
<dbReference type="InterPro" id="IPR000673">
    <property type="entry name" value="Sig_transdc_resp-reg_Me-estase"/>
</dbReference>
<evidence type="ECO:0000313" key="7">
    <source>
        <dbReference type="EMBL" id="MBL0737523.1"/>
    </source>
</evidence>
<dbReference type="EC" id="3.1.1.61" evidence="2"/>
<keyword evidence="5" id="KW-0472">Membrane</keyword>
<evidence type="ECO:0000256" key="4">
    <source>
        <dbReference type="PROSITE-ProRule" id="PRU00050"/>
    </source>
</evidence>
<reference evidence="7 8" key="1">
    <citation type="submission" date="2021-01" db="EMBL/GenBank/DDBJ databases">
        <title>Genome seq and assembly of Flavobacterium sp. GN10.</title>
        <authorList>
            <person name="Chhetri G."/>
        </authorList>
    </citation>
    <scope>NUCLEOTIDE SEQUENCE [LARGE SCALE GENOMIC DNA]</scope>
    <source>
        <strain evidence="7 8">GN10</strain>
    </source>
</reference>
<dbReference type="PANTHER" id="PTHR42872:SF3">
    <property type="entry name" value="PROTEIN-GLUTAMATE METHYLESTERASE_PROTEIN-GLUTAMINE GLUTAMINASE 1"/>
    <property type="match status" value="1"/>
</dbReference>
<evidence type="ECO:0000256" key="3">
    <source>
        <dbReference type="ARBA" id="ARBA00048267"/>
    </source>
</evidence>
<dbReference type="EMBL" id="JAERSF010000002">
    <property type="protein sequence ID" value="MBL0737523.1"/>
    <property type="molecule type" value="Genomic_DNA"/>
</dbReference>
<comment type="caution">
    <text evidence="7">The sequence shown here is derived from an EMBL/GenBank/DDBJ whole genome shotgun (WGS) entry which is preliminary data.</text>
</comment>